<dbReference type="OrthoDB" id="5652314at2"/>
<evidence type="ECO:0000256" key="1">
    <source>
        <dbReference type="SAM" id="SignalP"/>
    </source>
</evidence>
<evidence type="ECO:0008006" key="4">
    <source>
        <dbReference type="Google" id="ProtNLM"/>
    </source>
</evidence>
<keyword evidence="1" id="KW-0732">Signal</keyword>
<accession>A0A0W1ADN0</accession>
<feature type="signal peptide" evidence="1">
    <location>
        <begin position="1"/>
        <end position="26"/>
    </location>
</feature>
<protein>
    <recommendedName>
        <fullName evidence="4">Glycine-rich protein</fullName>
    </recommendedName>
</protein>
<name>A0A0W1ADN0_9GAMM</name>
<proteinExistence type="predicted"/>
<organism evidence="2 3">
    <name type="scientific">Legionella waltersii</name>
    <dbReference type="NCBI Taxonomy" id="66969"/>
    <lineage>
        <taxon>Bacteria</taxon>
        <taxon>Pseudomonadati</taxon>
        <taxon>Pseudomonadota</taxon>
        <taxon>Gammaproteobacteria</taxon>
        <taxon>Legionellales</taxon>
        <taxon>Legionellaceae</taxon>
        <taxon>Legionella</taxon>
    </lineage>
</organism>
<evidence type="ECO:0000313" key="2">
    <source>
        <dbReference type="EMBL" id="KTD79445.1"/>
    </source>
</evidence>
<keyword evidence="3" id="KW-1185">Reference proteome</keyword>
<feature type="chain" id="PRO_5006919649" description="Glycine-rich protein" evidence="1">
    <location>
        <begin position="27"/>
        <end position="107"/>
    </location>
</feature>
<dbReference type="Proteomes" id="UP000054729">
    <property type="component" value="Unassembled WGS sequence"/>
</dbReference>
<dbReference type="RefSeq" id="WP_058480204.1">
    <property type="nucleotide sequence ID" value="NZ_CAAAIQ010000023.1"/>
</dbReference>
<dbReference type="PATRIC" id="fig|66969.6.peg.1655"/>
<gene>
    <name evidence="2" type="ORF">Lwal_1517</name>
</gene>
<comment type="caution">
    <text evidence="2">The sequence shown here is derived from an EMBL/GenBank/DDBJ whole genome shotgun (WGS) entry which is preliminary data.</text>
</comment>
<sequence length="107" mass="11832">MKSIKSNAPSVMGFVLSLLVSSTSMAWYGGAVSIGWGGPNVHYHGDDIRVYNPGGYGYGGYYYNPAPVIVPNVVINVPVQRYYPRVCEEVEVCDNYTGECWLDQLCR</sequence>
<evidence type="ECO:0000313" key="3">
    <source>
        <dbReference type="Proteomes" id="UP000054729"/>
    </source>
</evidence>
<dbReference type="EMBL" id="LNZB01000036">
    <property type="protein sequence ID" value="KTD79445.1"/>
    <property type="molecule type" value="Genomic_DNA"/>
</dbReference>
<dbReference type="AlphaFoldDB" id="A0A0W1ADN0"/>
<reference evidence="2 3" key="1">
    <citation type="submission" date="2015-11" db="EMBL/GenBank/DDBJ databases">
        <title>Genomic analysis of 38 Legionella species identifies large and diverse effector repertoires.</title>
        <authorList>
            <person name="Burstein D."/>
            <person name="Amaro F."/>
            <person name="Zusman T."/>
            <person name="Lifshitz Z."/>
            <person name="Cohen O."/>
            <person name="Gilbert J.A."/>
            <person name="Pupko T."/>
            <person name="Shuman H.A."/>
            <person name="Segal G."/>
        </authorList>
    </citation>
    <scope>NUCLEOTIDE SEQUENCE [LARGE SCALE GENOMIC DNA]</scope>
    <source>
        <strain evidence="2 3">ATCC 51914</strain>
    </source>
</reference>